<evidence type="ECO:0000256" key="2">
    <source>
        <dbReference type="ARBA" id="ARBA00005096"/>
    </source>
</evidence>
<dbReference type="GO" id="GO:0050660">
    <property type="term" value="F:flavin adenine dinucleotide binding"/>
    <property type="evidence" value="ECO:0007669"/>
    <property type="project" value="UniProtKB-UniRule"/>
</dbReference>
<feature type="binding site" evidence="16">
    <location>
        <position position="655"/>
    </location>
    <ligand>
        <name>[4Fe-4S] cluster</name>
        <dbReference type="ChEBI" id="CHEBI:49883"/>
    </ligand>
</feature>
<dbReference type="Proteomes" id="UP000571950">
    <property type="component" value="Unassembled WGS sequence"/>
</dbReference>
<feature type="domain" description="NADH-rubredoxin oxidoreductase C-terminal" evidence="21">
    <location>
        <begin position="323"/>
        <end position="390"/>
    </location>
</feature>
<keyword evidence="23" id="KW-1185">Reference proteome</keyword>
<dbReference type="Gene3D" id="1.10.10.1100">
    <property type="entry name" value="BFD-like [2Fe-2S]-binding domain"/>
    <property type="match status" value="2"/>
</dbReference>
<gene>
    <name evidence="22" type="ORF">GGR43_003704</name>
</gene>
<dbReference type="Pfam" id="PF18267">
    <property type="entry name" value="Rubredoxin_C"/>
    <property type="match status" value="1"/>
</dbReference>
<keyword evidence="4 16" id="KW-0004">4Fe-4S</keyword>
<evidence type="ECO:0000256" key="1">
    <source>
        <dbReference type="ARBA" id="ARBA00001974"/>
    </source>
</evidence>
<dbReference type="Gene3D" id="3.50.50.60">
    <property type="entry name" value="FAD/NAD(P)-binding domain"/>
    <property type="match status" value="2"/>
</dbReference>
<keyword evidence="11 16" id="KW-0408">Iron</keyword>
<dbReference type="InterPro" id="IPR007419">
    <property type="entry name" value="BFD-like_2Fe2S-bd_dom"/>
</dbReference>
<comment type="cofactor">
    <cofactor evidence="16">
        <name>[4Fe-4S] cluster</name>
        <dbReference type="ChEBI" id="CHEBI:49883"/>
    </cofactor>
    <text evidence="16">Binds 1 [4Fe-4S] cluster per subunit.</text>
</comment>
<dbReference type="InterPro" id="IPR016156">
    <property type="entry name" value="FAD/NAD-linked_Rdtase_dimer_sf"/>
</dbReference>
<dbReference type="GO" id="GO:0046872">
    <property type="term" value="F:metal ion binding"/>
    <property type="evidence" value="ECO:0007669"/>
    <property type="project" value="UniProtKB-KW"/>
</dbReference>
<dbReference type="InterPro" id="IPR012744">
    <property type="entry name" value="Nitri_red_NirB"/>
</dbReference>
<evidence type="ECO:0000256" key="6">
    <source>
        <dbReference type="ARBA" id="ARBA00022630"/>
    </source>
</evidence>
<keyword evidence="13 15" id="KW-0534">Nitrate assimilation</keyword>
<dbReference type="InterPro" id="IPR017121">
    <property type="entry name" value="Nitrite_Rdtase_lsu"/>
</dbReference>
<keyword evidence="10 22" id="KW-0560">Oxidoreductase</keyword>
<comment type="cofactor">
    <cofactor evidence="1 15">
        <name>FAD</name>
        <dbReference type="ChEBI" id="CHEBI:57692"/>
    </cofactor>
</comment>
<dbReference type="PANTHER" id="PTHR43809:SF1">
    <property type="entry name" value="NITRITE REDUCTASE (NADH) LARGE SUBUNIT"/>
    <property type="match status" value="1"/>
</dbReference>
<evidence type="ECO:0000256" key="10">
    <source>
        <dbReference type="ARBA" id="ARBA00023002"/>
    </source>
</evidence>
<dbReference type="InterPro" id="IPR041854">
    <property type="entry name" value="BFD-like_2Fe2S-bd_dom_sf"/>
</dbReference>
<feature type="binding site" evidence="16">
    <location>
        <position position="693"/>
    </location>
    <ligand>
        <name>[4Fe-4S] cluster</name>
        <dbReference type="ChEBI" id="CHEBI:49883"/>
    </ligand>
</feature>
<evidence type="ECO:0000256" key="13">
    <source>
        <dbReference type="ARBA" id="ARBA00023063"/>
    </source>
</evidence>
<feature type="domain" description="BFD-like [2Fe-2S]-binding" evidence="19">
    <location>
        <begin position="429"/>
        <end position="476"/>
    </location>
</feature>
<keyword evidence="7" id="KW-0001">2Fe-2S</keyword>
<dbReference type="SUPFAM" id="SSF55124">
    <property type="entry name" value="Nitrite/Sulfite reductase N-terminal domain-like"/>
    <property type="match status" value="1"/>
</dbReference>
<dbReference type="InterPro" id="IPR023753">
    <property type="entry name" value="FAD/NAD-binding_dom"/>
</dbReference>
<dbReference type="PROSITE" id="PS00365">
    <property type="entry name" value="NIR_SIR"/>
    <property type="match status" value="1"/>
</dbReference>
<dbReference type="GO" id="GO:0020037">
    <property type="term" value="F:heme binding"/>
    <property type="evidence" value="ECO:0007669"/>
    <property type="project" value="InterPro"/>
</dbReference>
<dbReference type="Pfam" id="PF01077">
    <property type="entry name" value="NIR_SIR"/>
    <property type="match status" value="1"/>
</dbReference>
<dbReference type="PRINTS" id="PR00397">
    <property type="entry name" value="SIROHAEM"/>
</dbReference>
<dbReference type="GO" id="GO:0051537">
    <property type="term" value="F:2 iron, 2 sulfur cluster binding"/>
    <property type="evidence" value="ECO:0007669"/>
    <property type="project" value="UniProtKB-KW"/>
</dbReference>
<evidence type="ECO:0000256" key="5">
    <source>
        <dbReference type="ARBA" id="ARBA00022617"/>
    </source>
</evidence>
<dbReference type="SUPFAM" id="SSF51905">
    <property type="entry name" value="FAD/NAD(P)-binding domain"/>
    <property type="match status" value="2"/>
</dbReference>
<comment type="similarity">
    <text evidence="3">Belongs to the nitrite and sulfite reductase 4Fe-4S domain family.</text>
</comment>
<comment type="pathway">
    <text evidence="2">Nitrogen metabolism; nitrate reduction (assimilation).</text>
</comment>
<evidence type="ECO:0000256" key="16">
    <source>
        <dbReference type="PIRSR" id="PIRSR037149-1"/>
    </source>
</evidence>
<feature type="domain" description="Nitrite/sulphite reductase 4Fe-4S" evidence="17">
    <location>
        <begin position="640"/>
        <end position="778"/>
    </location>
</feature>
<dbReference type="SUPFAM" id="SSF56014">
    <property type="entry name" value="Nitrite and sulphite reductase 4Fe-4S domain-like"/>
    <property type="match status" value="1"/>
</dbReference>
<feature type="domain" description="BFD-like [2Fe-2S]-binding" evidence="19">
    <location>
        <begin position="492"/>
        <end position="541"/>
    </location>
</feature>
<dbReference type="PRINTS" id="PR00411">
    <property type="entry name" value="PNDRDTASEI"/>
</dbReference>
<dbReference type="Gene3D" id="3.30.390.30">
    <property type="match status" value="1"/>
</dbReference>
<dbReference type="RefSeq" id="WP_188073386.1">
    <property type="nucleotide sequence ID" value="NZ_BSPS01000027.1"/>
</dbReference>
<evidence type="ECO:0000256" key="8">
    <source>
        <dbReference type="ARBA" id="ARBA00022723"/>
    </source>
</evidence>
<dbReference type="InterPro" id="IPR006066">
    <property type="entry name" value="NO2/SO3_Rdtase_FeS/sirohaem_BS"/>
</dbReference>
<evidence type="ECO:0000256" key="9">
    <source>
        <dbReference type="ARBA" id="ARBA00022827"/>
    </source>
</evidence>
<dbReference type="GO" id="GO:0051539">
    <property type="term" value="F:4 iron, 4 sulfur cluster binding"/>
    <property type="evidence" value="ECO:0007669"/>
    <property type="project" value="UniProtKB-KW"/>
</dbReference>
<evidence type="ECO:0000256" key="4">
    <source>
        <dbReference type="ARBA" id="ARBA00022485"/>
    </source>
</evidence>
<dbReference type="InterPro" id="IPR036136">
    <property type="entry name" value="Nit/Sulf_reduc_fer-like_dom_sf"/>
</dbReference>
<dbReference type="Pfam" id="PF03460">
    <property type="entry name" value="NIR_SIR_ferr"/>
    <property type="match status" value="1"/>
</dbReference>
<evidence type="ECO:0000259" key="19">
    <source>
        <dbReference type="Pfam" id="PF04324"/>
    </source>
</evidence>
<dbReference type="EC" id="1.7.1.15" evidence="22"/>
<evidence type="ECO:0000256" key="7">
    <source>
        <dbReference type="ARBA" id="ARBA00022714"/>
    </source>
</evidence>
<feature type="binding site" evidence="16">
    <location>
        <position position="689"/>
    </location>
    <ligand>
        <name>[4Fe-4S] cluster</name>
        <dbReference type="ChEBI" id="CHEBI:49883"/>
    </ligand>
</feature>
<protein>
    <submittedName>
        <fullName evidence="22">Nitrite reductase (NADH) large subunit</fullName>
        <ecNumber evidence="22">1.7.1.15</ecNumber>
    </submittedName>
</protein>
<reference evidence="22 23" key="1">
    <citation type="submission" date="2020-08" db="EMBL/GenBank/DDBJ databases">
        <title>Genomic Encyclopedia of Type Strains, Phase IV (KMG-IV): sequencing the most valuable type-strain genomes for metagenomic binning, comparative biology and taxonomic classification.</title>
        <authorList>
            <person name="Goeker M."/>
        </authorList>
    </citation>
    <scope>NUCLEOTIDE SEQUENCE [LARGE SCALE GENOMIC DNA]</scope>
    <source>
        <strain evidence="22 23">DSM 26189</strain>
    </source>
</reference>
<dbReference type="PIRSF" id="PIRSF037149">
    <property type="entry name" value="NirB"/>
    <property type="match status" value="1"/>
</dbReference>
<dbReference type="AlphaFoldDB" id="A0A7W6BJ55"/>
<dbReference type="GO" id="GO:0042128">
    <property type="term" value="P:nitrate assimilation"/>
    <property type="evidence" value="ECO:0007669"/>
    <property type="project" value="UniProtKB-UniRule"/>
</dbReference>
<dbReference type="InterPro" id="IPR005117">
    <property type="entry name" value="NiRdtase/SiRdtase_haem-b_fer"/>
</dbReference>
<evidence type="ECO:0000256" key="11">
    <source>
        <dbReference type="ARBA" id="ARBA00023004"/>
    </source>
</evidence>
<dbReference type="Gene3D" id="3.30.413.10">
    <property type="entry name" value="Sulfite Reductase Hemoprotein, domain 1"/>
    <property type="match status" value="1"/>
</dbReference>
<dbReference type="Pfam" id="PF07992">
    <property type="entry name" value="Pyr_redox_2"/>
    <property type="match status" value="1"/>
</dbReference>
<feature type="domain" description="Nitrite/Sulfite reductase ferredoxin-like" evidence="18">
    <location>
        <begin position="567"/>
        <end position="631"/>
    </location>
</feature>
<evidence type="ECO:0000259" key="20">
    <source>
        <dbReference type="Pfam" id="PF07992"/>
    </source>
</evidence>
<keyword evidence="6 15" id="KW-0285">Flavoprotein</keyword>
<sequence length="828" mass="89379">MQQDIDTPHRPHLVVVGNGMAGCRAVEEILARDAHKFRITIFGAEPRVNYNRIMLSPLLAGEKSFADIVINDEAWYADNGITLIAGDPVVSIDRTAQAVTSKSGRTEYYDRLLLATGSDPFIIPVPGRDLPGVISFRDMDDVGAMLEAADRGGDAVVIGGGLLGLEAAHGLTLRGMKVTVIHLMPTLMERQLDEAAGWLLKTELERRGQTILTQADTAEIYGDGKVEGVRLKDGRDIPCSIVVMAVGIRPSTALAREAGLEVERGILVDDHMMTSDPAVLAVGECVQHRGQVYGLVAPLWDMCRALADSQTGNPTGYTGSVTSTKLKVSGIDLFSAGDFSGGEGCEDIVLRDATRGVYKRVVVRDDRVIGAVLYGDTADGSWYFDLLRKEEDISSIREALIFGQAFASGGGALADPKAAVAALSDDAEICGCNGVSKAKVVACIAGGAQDLDAVRAGCKASASCGQCTGLVETLLALTLGEAFDGSRAVKPMCKCTSFTHEEVRAAIRDKALKEIPAVMQALSWSTPDGCASCRPALNYYLLCAWPAEHREDPQSRFVNERMHANIQKDGTYSVVPRMWGGVTTPDELRAIADAAEKYGARMVKVTGGQRLDLFGIRKEDLPDIWADLNAAGMVSGHAYGKALRTVKTCVGSEWCRFGTQDSTGLGIRIEQMTWGSWMPHKFKIAVSGCPRNCAEATIKDFGVICVDSGYELHIGGNGGIHLRGTDLLCKVATEAEALDYCAAFIQLYREEARYLDRTAPWVERVGLDYVRQRIVEDAEGRKELRARFLHAQAYLQKDPWAERAAGAESHLHRHIAEIRPFAVVGGAA</sequence>
<dbReference type="PANTHER" id="PTHR43809">
    <property type="entry name" value="NITRITE REDUCTASE (NADH) LARGE SUBUNIT"/>
    <property type="match status" value="1"/>
</dbReference>
<dbReference type="CDD" id="cd19944">
    <property type="entry name" value="NirB_Fer2_BFD-like_2"/>
    <property type="match status" value="1"/>
</dbReference>
<evidence type="ECO:0000256" key="15">
    <source>
        <dbReference type="PIRNR" id="PIRNR037149"/>
    </source>
</evidence>
<evidence type="ECO:0000259" key="17">
    <source>
        <dbReference type="Pfam" id="PF01077"/>
    </source>
</evidence>
<evidence type="ECO:0000256" key="14">
    <source>
        <dbReference type="ARBA" id="ARBA00034078"/>
    </source>
</evidence>
<keyword evidence="5 16" id="KW-0349">Heme</keyword>
<dbReference type="Pfam" id="PF04324">
    <property type="entry name" value="Fer2_BFD"/>
    <property type="match status" value="2"/>
</dbReference>
<evidence type="ECO:0000256" key="3">
    <source>
        <dbReference type="ARBA" id="ARBA00010429"/>
    </source>
</evidence>
<evidence type="ECO:0000259" key="18">
    <source>
        <dbReference type="Pfam" id="PF03460"/>
    </source>
</evidence>
<keyword evidence="8 16" id="KW-0479">Metal-binding</keyword>
<dbReference type="EMBL" id="JACIDT010000017">
    <property type="protein sequence ID" value="MBB3927965.1"/>
    <property type="molecule type" value="Genomic_DNA"/>
</dbReference>
<feature type="domain" description="FAD/NAD(P)-binding" evidence="20">
    <location>
        <begin position="12"/>
        <end position="289"/>
    </location>
</feature>
<dbReference type="GO" id="GO:0050661">
    <property type="term" value="F:NADP binding"/>
    <property type="evidence" value="ECO:0007669"/>
    <property type="project" value="UniProtKB-UniRule"/>
</dbReference>
<dbReference type="InterPro" id="IPR041575">
    <property type="entry name" value="Rubredoxin_C"/>
</dbReference>
<name>A0A7W6BJ55_9SPHN</name>
<keyword evidence="12 16" id="KW-0411">Iron-sulfur</keyword>
<evidence type="ECO:0000259" key="21">
    <source>
        <dbReference type="Pfam" id="PF18267"/>
    </source>
</evidence>
<comment type="cofactor">
    <cofactor evidence="16">
        <name>siroheme</name>
        <dbReference type="ChEBI" id="CHEBI:60052"/>
    </cofactor>
    <text evidence="16">Binds 1 siroheme per subunit.</text>
</comment>
<dbReference type="PRINTS" id="PR00368">
    <property type="entry name" value="FADPNR"/>
</dbReference>
<comment type="cofactor">
    <cofactor evidence="14">
        <name>[2Fe-2S] cluster</name>
        <dbReference type="ChEBI" id="CHEBI:190135"/>
    </cofactor>
</comment>
<proteinExistence type="inferred from homology"/>
<organism evidence="22 23">
    <name type="scientific">Sphingobium jiangsuense</name>
    <dbReference type="NCBI Taxonomy" id="870476"/>
    <lineage>
        <taxon>Bacteria</taxon>
        <taxon>Pseudomonadati</taxon>
        <taxon>Pseudomonadota</taxon>
        <taxon>Alphaproteobacteria</taxon>
        <taxon>Sphingomonadales</taxon>
        <taxon>Sphingomonadaceae</taxon>
        <taxon>Sphingobium</taxon>
    </lineage>
</organism>
<dbReference type="GO" id="GO:0106316">
    <property type="term" value="F:nitrite reductase (NADH) activity"/>
    <property type="evidence" value="ECO:0007669"/>
    <property type="project" value="UniProtKB-EC"/>
</dbReference>
<dbReference type="NCBIfam" id="TIGR02374">
    <property type="entry name" value="nitri_red_nirB"/>
    <property type="match status" value="1"/>
</dbReference>
<dbReference type="InterPro" id="IPR052034">
    <property type="entry name" value="NasD-like"/>
</dbReference>
<comment type="caution">
    <text evidence="22">The sequence shown here is derived from an EMBL/GenBank/DDBJ whole genome shotgun (WGS) entry which is preliminary data.</text>
</comment>
<accession>A0A7W6BJ55</accession>
<dbReference type="UniPathway" id="UPA00653"/>
<evidence type="ECO:0000313" key="22">
    <source>
        <dbReference type="EMBL" id="MBB3927965.1"/>
    </source>
</evidence>
<keyword evidence="9 15" id="KW-0274">FAD</keyword>
<dbReference type="InterPro" id="IPR045854">
    <property type="entry name" value="NO2/SO3_Rdtase_4Fe4S_sf"/>
</dbReference>
<evidence type="ECO:0000256" key="12">
    <source>
        <dbReference type="ARBA" id="ARBA00023014"/>
    </source>
</evidence>
<feature type="binding site" description="axial binding residue" evidence="16">
    <location>
        <position position="693"/>
    </location>
    <ligand>
        <name>siroheme</name>
        <dbReference type="ChEBI" id="CHEBI:60052"/>
    </ligand>
    <ligandPart>
        <name>Fe</name>
        <dbReference type="ChEBI" id="CHEBI:18248"/>
    </ligandPart>
</feature>
<dbReference type="InterPro" id="IPR006067">
    <property type="entry name" value="NO2/SO3_Rdtase_4Fe4S_dom"/>
</dbReference>
<feature type="binding site" evidence="16">
    <location>
        <position position="649"/>
    </location>
    <ligand>
        <name>[4Fe-4S] cluster</name>
        <dbReference type="ChEBI" id="CHEBI:49883"/>
    </ligand>
</feature>
<dbReference type="InterPro" id="IPR036188">
    <property type="entry name" value="FAD/NAD-bd_sf"/>
</dbReference>
<evidence type="ECO:0000313" key="23">
    <source>
        <dbReference type="Proteomes" id="UP000571950"/>
    </source>
</evidence>